<sequence>MTSTPELNTELRLKRGAPIKNRLAKSAMSEQLGNGEHNPDQRLFRLYRTWAEGGIGLAMTGNVMIDRNALGEPKNVVLDEQSDFDAFRQWASEGQVNATRLWMQINHPGKQIPRFLSREPVAPSAIPLGRGLEKLFATPRELADTEIRDIISRFAFAAGKAKETGFSGVQIHGAHGYLVSQFLSPRHNKRTDEWGGSPENRRRFVLEVYQAIRDTVGPDFPVGIKLNSADFMKDGFSEEESMDVVRALSEAGIDLIEISGGTYEAPAMTGFKAKASNEREAYFLDYADAVRRHTDVPLMVTGGFRSGSAMQQALESGATDLVGLARPLAVDPALPQSLLKDAGAKLAIKRPTTGLRNLDKALMLDITYYESHLARHANGRKPKPGLSPWITVASTFGAMGLNAFKPRRA</sequence>
<feature type="domain" description="NADH:flavin oxidoreductase/NADH oxidase N-terminal" evidence="3">
    <location>
        <begin position="18"/>
        <end position="338"/>
    </location>
</feature>
<dbReference type="InterPro" id="IPR001155">
    <property type="entry name" value="OxRdtase_FMN_N"/>
</dbReference>
<dbReference type="InterPro" id="IPR051799">
    <property type="entry name" value="NADH_flavin_oxidoreductase"/>
</dbReference>
<dbReference type="Proteomes" id="UP000295830">
    <property type="component" value="Unassembled WGS sequence"/>
</dbReference>
<accession>A0A4R7K0P2</accession>
<reference evidence="4 5" key="1">
    <citation type="submission" date="2019-03" db="EMBL/GenBank/DDBJ databases">
        <title>Genomic Encyclopedia of Type Strains, Phase IV (KMG-IV): sequencing the most valuable type-strain genomes for metagenomic binning, comparative biology and taxonomic classification.</title>
        <authorList>
            <person name="Goeker M."/>
        </authorList>
    </citation>
    <scope>NUCLEOTIDE SEQUENCE [LARGE SCALE GENOMIC DNA]</scope>
    <source>
        <strain evidence="4 5">DSM 15505</strain>
    </source>
</reference>
<comment type="caution">
    <text evidence="4">The sequence shown here is derived from an EMBL/GenBank/DDBJ whole genome shotgun (WGS) entry which is preliminary data.</text>
</comment>
<dbReference type="Pfam" id="PF00724">
    <property type="entry name" value="Oxidored_FMN"/>
    <property type="match status" value="1"/>
</dbReference>
<keyword evidence="1" id="KW-0285">Flavoprotein</keyword>
<proteinExistence type="predicted"/>
<dbReference type="CDD" id="cd04733">
    <property type="entry name" value="OYE_like_2_FMN"/>
    <property type="match status" value="1"/>
</dbReference>
<protein>
    <submittedName>
        <fullName evidence="4">2,4-dienoyl-CoA reductase-like NADH-dependent reductase (Old Yellow Enzyme family)</fullName>
    </submittedName>
</protein>
<name>A0A4R7K0P2_9GAMM</name>
<dbReference type="PANTHER" id="PTHR43656">
    <property type="entry name" value="BINDING OXIDOREDUCTASE, PUTATIVE (AFU_ORTHOLOGUE AFUA_2G08260)-RELATED"/>
    <property type="match status" value="1"/>
</dbReference>
<gene>
    <name evidence="4" type="ORF">DES49_0214</name>
</gene>
<evidence type="ECO:0000256" key="1">
    <source>
        <dbReference type="ARBA" id="ARBA00022630"/>
    </source>
</evidence>
<dbReference type="EMBL" id="SOAX01000001">
    <property type="protein sequence ID" value="TDT44115.1"/>
    <property type="molecule type" value="Genomic_DNA"/>
</dbReference>
<dbReference type="InterPro" id="IPR013785">
    <property type="entry name" value="Aldolase_TIM"/>
</dbReference>
<evidence type="ECO:0000256" key="2">
    <source>
        <dbReference type="ARBA" id="ARBA00023002"/>
    </source>
</evidence>
<dbReference type="PANTHER" id="PTHR43656:SF2">
    <property type="entry name" value="BINDING OXIDOREDUCTASE, PUTATIVE (AFU_ORTHOLOGUE AFUA_2G08260)-RELATED"/>
    <property type="match status" value="1"/>
</dbReference>
<dbReference type="Gene3D" id="3.20.20.70">
    <property type="entry name" value="Aldolase class I"/>
    <property type="match status" value="1"/>
</dbReference>
<dbReference type="RefSeq" id="WP_133734536.1">
    <property type="nucleotide sequence ID" value="NZ_SOAX01000001.1"/>
</dbReference>
<dbReference type="GO" id="GO:0016491">
    <property type="term" value="F:oxidoreductase activity"/>
    <property type="evidence" value="ECO:0007669"/>
    <property type="project" value="UniProtKB-KW"/>
</dbReference>
<evidence type="ECO:0000313" key="5">
    <source>
        <dbReference type="Proteomes" id="UP000295830"/>
    </source>
</evidence>
<dbReference type="GO" id="GO:0010181">
    <property type="term" value="F:FMN binding"/>
    <property type="evidence" value="ECO:0007669"/>
    <property type="project" value="InterPro"/>
</dbReference>
<keyword evidence="2" id="KW-0560">Oxidoreductase</keyword>
<organism evidence="4 5">
    <name type="scientific">Halospina denitrificans</name>
    <dbReference type="NCBI Taxonomy" id="332522"/>
    <lineage>
        <taxon>Bacteria</taxon>
        <taxon>Pseudomonadati</taxon>
        <taxon>Pseudomonadota</taxon>
        <taxon>Gammaproteobacteria</taxon>
        <taxon>Halospina</taxon>
    </lineage>
</organism>
<evidence type="ECO:0000259" key="3">
    <source>
        <dbReference type="Pfam" id="PF00724"/>
    </source>
</evidence>
<dbReference type="SUPFAM" id="SSF51395">
    <property type="entry name" value="FMN-linked oxidoreductases"/>
    <property type="match status" value="1"/>
</dbReference>
<dbReference type="OrthoDB" id="8523426at2"/>
<evidence type="ECO:0000313" key="4">
    <source>
        <dbReference type="EMBL" id="TDT44115.1"/>
    </source>
</evidence>
<dbReference type="AlphaFoldDB" id="A0A4R7K0P2"/>
<keyword evidence="5" id="KW-1185">Reference proteome</keyword>